<sequence>MLIRKAYDNIQDIHKRLTMDNRKYPLRVLLFSGKRKSGKDYFTDKLLELCNADEVAVIKISLPIKSHFSKLYNLDLNDLMSSSQYKENFRSEMINWSDEMRKKDPGTKTDISWFKENYGDVVRTVRIEADENVRRERGWTFVAGVDDSISECDLDDYTYWDWTVQNNGDSGQFSTALSDIYQCIKRC</sequence>
<keyword evidence="14" id="KW-0443">Lipid metabolism</keyword>
<dbReference type="InterPro" id="IPR005919">
    <property type="entry name" value="Pmev_kin_anim"/>
</dbReference>
<reference evidence="18" key="1">
    <citation type="journal article" date="2024" name="Gigascience">
        <title>Chromosome-level genome of the poultry shaft louse Menopon gallinae provides insight into the host-switching and adaptive evolution of parasitic lice.</title>
        <authorList>
            <person name="Xu Y."/>
            <person name="Ma L."/>
            <person name="Liu S."/>
            <person name="Liang Y."/>
            <person name="Liu Q."/>
            <person name="He Z."/>
            <person name="Tian L."/>
            <person name="Duan Y."/>
            <person name="Cai W."/>
            <person name="Li H."/>
            <person name="Song F."/>
        </authorList>
    </citation>
    <scope>NUCLEOTIDE SEQUENCE</scope>
    <source>
        <strain evidence="18">Cailab_2023a</strain>
    </source>
</reference>
<evidence type="ECO:0000256" key="1">
    <source>
        <dbReference type="ARBA" id="ARBA00004514"/>
    </source>
</evidence>
<evidence type="ECO:0000256" key="9">
    <source>
        <dbReference type="ARBA" id="ARBA00022777"/>
    </source>
</evidence>
<dbReference type="Pfam" id="PF04275">
    <property type="entry name" value="P-mevalo_kinase"/>
    <property type="match status" value="1"/>
</dbReference>
<organism evidence="18">
    <name type="scientific">Menopon gallinae</name>
    <name type="common">poultry shaft louse</name>
    <dbReference type="NCBI Taxonomy" id="328185"/>
    <lineage>
        <taxon>Eukaryota</taxon>
        <taxon>Metazoa</taxon>
        <taxon>Ecdysozoa</taxon>
        <taxon>Arthropoda</taxon>
        <taxon>Hexapoda</taxon>
        <taxon>Insecta</taxon>
        <taxon>Pterygota</taxon>
        <taxon>Neoptera</taxon>
        <taxon>Paraneoptera</taxon>
        <taxon>Psocodea</taxon>
        <taxon>Troctomorpha</taxon>
        <taxon>Phthiraptera</taxon>
        <taxon>Amblycera</taxon>
        <taxon>Menoponidae</taxon>
        <taxon>Menopon</taxon>
    </lineage>
</organism>
<evidence type="ECO:0000256" key="5">
    <source>
        <dbReference type="ARBA" id="ARBA00022516"/>
    </source>
</evidence>
<dbReference type="Gene3D" id="3.40.50.300">
    <property type="entry name" value="P-loop containing nucleotide triphosphate hydrolases"/>
    <property type="match status" value="2"/>
</dbReference>
<comment type="caution">
    <text evidence="18">The sequence shown here is derived from an EMBL/GenBank/DDBJ whole genome shotgun (WGS) entry which is preliminary data.</text>
</comment>
<dbReference type="GO" id="GO:0006695">
    <property type="term" value="P:cholesterol biosynthetic process"/>
    <property type="evidence" value="ECO:0007669"/>
    <property type="project" value="UniProtKB-KW"/>
</dbReference>
<keyword evidence="11" id="KW-0067">ATP-binding</keyword>
<evidence type="ECO:0000256" key="14">
    <source>
        <dbReference type="ARBA" id="ARBA00023098"/>
    </source>
</evidence>
<evidence type="ECO:0000256" key="15">
    <source>
        <dbReference type="ARBA" id="ARBA00023166"/>
    </source>
</evidence>
<keyword evidence="15" id="KW-1207">Sterol metabolism</keyword>
<keyword evidence="10" id="KW-0152">Cholesterol biosynthesis</keyword>
<gene>
    <name evidence="18" type="ORF">PYX00_009664</name>
</gene>
<keyword evidence="13" id="KW-0756">Sterol biosynthesis</keyword>
<evidence type="ECO:0000256" key="11">
    <source>
        <dbReference type="ARBA" id="ARBA00022840"/>
    </source>
</evidence>
<keyword evidence="5" id="KW-0444">Lipid biosynthesis</keyword>
<dbReference type="EMBL" id="JARGDH010000005">
    <property type="protein sequence ID" value="KAL0267375.1"/>
    <property type="molecule type" value="Genomic_DNA"/>
</dbReference>
<keyword evidence="4" id="KW-0963">Cytoplasm</keyword>
<dbReference type="GO" id="GO:0005524">
    <property type="term" value="F:ATP binding"/>
    <property type="evidence" value="ECO:0007669"/>
    <property type="project" value="UniProtKB-KW"/>
</dbReference>
<keyword evidence="12" id="KW-0752">Steroid biosynthesis</keyword>
<dbReference type="GO" id="GO:0005829">
    <property type="term" value="C:cytosol"/>
    <property type="evidence" value="ECO:0007669"/>
    <property type="project" value="UniProtKB-SubCell"/>
</dbReference>
<evidence type="ECO:0000256" key="6">
    <source>
        <dbReference type="ARBA" id="ARBA00022548"/>
    </source>
</evidence>
<evidence type="ECO:0000256" key="16">
    <source>
        <dbReference type="ARBA" id="ARBA00023221"/>
    </source>
</evidence>
<evidence type="ECO:0000256" key="3">
    <source>
        <dbReference type="ARBA" id="ARBA00012958"/>
    </source>
</evidence>
<dbReference type="GO" id="GO:0004631">
    <property type="term" value="F:phosphomevalonate kinase activity"/>
    <property type="evidence" value="ECO:0007669"/>
    <property type="project" value="UniProtKB-EC"/>
</dbReference>
<evidence type="ECO:0000256" key="4">
    <source>
        <dbReference type="ARBA" id="ARBA00022490"/>
    </source>
</evidence>
<evidence type="ECO:0000256" key="10">
    <source>
        <dbReference type="ARBA" id="ARBA00022778"/>
    </source>
</evidence>
<evidence type="ECO:0000256" key="12">
    <source>
        <dbReference type="ARBA" id="ARBA00022955"/>
    </source>
</evidence>
<evidence type="ECO:0000313" key="18">
    <source>
        <dbReference type="EMBL" id="KAL0267375.1"/>
    </source>
</evidence>
<keyword evidence="6" id="KW-0153">Cholesterol metabolism</keyword>
<evidence type="ECO:0000256" key="2">
    <source>
        <dbReference type="ARBA" id="ARBA00005017"/>
    </source>
</evidence>
<keyword evidence="7" id="KW-0808">Transferase</keyword>
<comment type="pathway">
    <text evidence="2">Isoprenoid biosynthesis; isopentenyl diphosphate biosynthesis via mevalonate pathway; isopentenyl diphosphate from (R)-mevalonate: step 2/3.</text>
</comment>
<comment type="subcellular location">
    <subcellularLocation>
        <location evidence="1">Cytoplasm</location>
        <location evidence="1">Cytosol</location>
    </subcellularLocation>
</comment>
<evidence type="ECO:0000256" key="13">
    <source>
        <dbReference type="ARBA" id="ARBA00023011"/>
    </source>
</evidence>
<dbReference type="GO" id="GO:0019287">
    <property type="term" value="P:isopentenyl diphosphate biosynthetic process, mevalonate pathway"/>
    <property type="evidence" value="ECO:0007669"/>
    <property type="project" value="TreeGrafter"/>
</dbReference>
<keyword evidence="16" id="KW-0753">Steroid metabolism</keyword>
<proteinExistence type="predicted"/>
<protein>
    <recommendedName>
        <fullName evidence="17">Phosphomevalonate kinase</fullName>
        <ecNumber evidence="3">2.7.4.2</ecNumber>
    </recommendedName>
</protein>
<dbReference type="InterPro" id="IPR027417">
    <property type="entry name" value="P-loop_NTPase"/>
</dbReference>
<evidence type="ECO:0000256" key="17">
    <source>
        <dbReference type="ARBA" id="ARBA00034549"/>
    </source>
</evidence>
<accession>A0AAW2HCC3</accession>
<keyword evidence="8" id="KW-0547">Nucleotide-binding</keyword>
<name>A0AAW2HCC3_9NEOP</name>
<dbReference type="PANTHER" id="PTHR13101:SF1">
    <property type="entry name" value="PHOSPHOMEVALONATE KINASE"/>
    <property type="match status" value="1"/>
</dbReference>
<dbReference type="EC" id="2.7.4.2" evidence="3"/>
<keyword evidence="9" id="KW-0418">Kinase</keyword>
<evidence type="ECO:0000256" key="8">
    <source>
        <dbReference type="ARBA" id="ARBA00022741"/>
    </source>
</evidence>
<dbReference type="AlphaFoldDB" id="A0AAW2HCC3"/>
<dbReference type="PANTHER" id="PTHR13101">
    <property type="entry name" value="PHOSPHOMEVALONATE KINASE"/>
    <property type="match status" value="1"/>
</dbReference>
<evidence type="ECO:0000256" key="7">
    <source>
        <dbReference type="ARBA" id="ARBA00022679"/>
    </source>
</evidence>